<evidence type="ECO:0000313" key="4">
    <source>
        <dbReference type="Proteomes" id="UP000007431"/>
    </source>
</evidence>
<evidence type="ECO:0000259" key="2">
    <source>
        <dbReference type="Pfam" id="PF01936"/>
    </source>
</evidence>
<feature type="compositionally biased region" description="Polar residues" evidence="1">
    <location>
        <begin position="907"/>
        <end position="917"/>
    </location>
</feature>
<organism evidence="4">
    <name type="scientific">Schizophyllum commune (strain H4-8 / FGSC 9210)</name>
    <name type="common">Split gill fungus</name>
    <dbReference type="NCBI Taxonomy" id="578458"/>
    <lineage>
        <taxon>Eukaryota</taxon>
        <taxon>Fungi</taxon>
        <taxon>Dikarya</taxon>
        <taxon>Basidiomycota</taxon>
        <taxon>Agaricomycotina</taxon>
        <taxon>Agaricomycetes</taxon>
        <taxon>Agaricomycetidae</taxon>
        <taxon>Agaricales</taxon>
        <taxon>Schizophyllaceae</taxon>
        <taxon>Schizophyllum</taxon>
    </lineage>
</organism>
<feature type="compositionally biased region" description="Pro residues" evidence="1">
    <location>
        <begin position="423"/>
        <end position="432"/>
    </location>
</feature>
<dbReference type="PANTHER" id="PTHR14379">
    <property type="entry name" value="LIMKAIN B LKAP"/>
    <property type="match status" value="1"/>
</dbReference>
<dbReference type="InterPro" id="IPR024768">
    <property type="entry name" value="Marf1"/>
</dbReference>
<dbReference type="Pfam" id="PF01936">
    <property type="entry name" value="NYN"/>
    <property type="match status" value="1"/>
</dbReference>
<feature type="region of interest" description="Disordered" evidence="1">
    <location>
        <begin position="593"/>
        <end position="679"/>
    </location>
</feature>
<dbReference type="InParanoid" id="D8PWH8"/>
<dbReference type="AlphaFoldDB" id="D8PWH8"/>
<dbReference type="Proteomes" id="UP000007431">
    <property type="component" value="Unassembled WGS sequence"/>
</dbReference>
<feature type="region of interest" description="Disordered" evidence="1">
    <location>
        <begin position="897"/>
        <end position="923"/>
    </location>
</feature>
<dbReference type="GO" id="GO:0010468">
    <property type="term" value="P:regulation of gene expression"/>
    <property type="evidence" value="ECO:0007669"/>
    <property type="project" value="InterPro"/>
</dbReference>
<dbReference type="Gene3D" id="3.40.50.1010">
    <property type="entry name" value="5'-nuclease"/>
    <property type="match status" value="1"/>
</dbReference>
<dbReference type="PANTHER" id="PTHR14379:SF3">
    <property type="entry name" value="MEIOSIS REGULATOR AND MRNA STABILITY FACTOR 1"/>
    <property type="match status" value="1"/>
</dbReference>
<dbReference type="eggNOG" id="ENOG502QUA6">
    <property type="taxonomic scope" value="Eukaryota"/>
</dbReference>
<accession>D8PWH8</accession>
<feature type="compositionally biased region" description="Polar residues" evidence="1">
    <location>
        <begin position="221"/>
        <end position="230"/>
    </location>
</feature>
<feature type="compositionally biased region" description="Basic and acidic residues" evidence="1">
    <location>
        <begin position="462"/>
        <end position="478"/>
    </location>
</feature>
<reference evidence="3 4" key="1">
    <citation type="journal article" date="2010" name="Nat. Biotechnol.">
        <title>Genome sequence of the model mushroom Schizophyllum commune.</title>
        <authorList>
            <person name="Ohm R.A."/>
            <person name="de Jong J.F."/>
            <person name="Lugones L.G."/>
            <person name="Aerts A."/>
            <person name="Kothe E."/>
            <person name="Stajich J.E."/>
            <person name="de Vries R.P."/>
            <person name="Record E."/>
            <person name="Levasseur A."/>
            <person name="Baker S.E."/>
            <person name="Bartholomew K.A."/>
            <person name="Coutinho P.M."/>
            <person name="Erdmann S."/>
            <person name="Fowler T.J."/>
            <person name="Gathman A.C."/>
            <person name="Lombard V."/>
            <person name="Henrissat B."/>
            <person name="Knabe N."/>
            <person name="Kuees U."/>
            <person name="Lilly W.W."/>
            <person name="Lindquist E."/>
            <person name="Lucas S."/>
            <person name="Magnuson J.K."/>
            <person name="Piumi F."/>
            <person name="Raudaskoski M."/>
            <person name="Salamov A."/>
            <person name="Schmutz J."/>
            <person name="Schwarze F.W.M.R."/>
            <person name="vanKuyk P.A."/>
            <person name="Horton J.S."/>
            <person name="Grigoriev I.V."/>
            <person name="Woesten H.A.B."/>
        </authorList>
    </citation>
    <scope>NUCLEOTIDE SEQUENCE [LARGE SCALE GENOMIC DNA]</scope>
    <source>
        <strain evidence="4">H4-8 / FGSC 9210</strain>
    </source>
</reference>
<evidence type="ECO:0000313" key="3">
    <source>
        <dbReference type="EMBL" id="EFJ01044.1"/>
    </source>
</evidence>
<proteinExistence type="predicted"/>
<feature type="compositionally biased region" description="Basic residues" evidence="1">
    <location>
        <begin position="707"/>
        <end position="720"/>
    </location>
</feature>
<dbReference type="OMA" id="DADTEEC"/>
<dbReference type="GO" id="GO:0005777">
    <property type="term" value="C:peroxisome"/>
    <property type="evidence" value="ECO:0007669"/>
    <property type="project" value="InterPro"/>
</dbReference>
<sequence length="1064" mass="114006">MTSQATGNGVVGILWDYENVPLPKGYSGYGAVQRIRDIALQYGTINLFKAYMEVKGHATNVRAELQISGVSLTDTPHVGYKDVADQMLQVDMLVFAWDNPPPTTIVLISGDRDFAYAAAILRNRNFRIVIISPAQAVTCLREQATHVYDWRTEVLGTSAIPQRIHPSLLPKRPVPGSSQQRVAVRDKATLAQQNVDAWQSGTLAASSTTGNWRTAQRPAGANQQLQQARPSSSSVALTIAARALINSRLVNKTQPSTSVTRVDEARAQTFQLPSAPVEVSTSSLQPQTQRFPLDTGKIDLLLSTLSNGGAKQALPASARQPETPEVQIVPQSSSLADAILVEPSAPGPSVKVTAAHDNLSLAPQPAAARSRSASVILLEEGKRDPIVISIPKNSKNLAQFSAQASSSSMPLQAIVEEEVQEPPRSPSPPPTPMEGIEAGCDMGEADMDLDSSLPSSPTRLQHGKDSEQQKTDGSDRQLEAGSSTAIIRDSAELARQKAVEVANRLTASAKAEVGEFWRSLCEIRDANSQAGKARKDDVPGQQKTAQGMSMDLDIQHPKPEDAQAERERAIAREREAAARAREAAAAYVLKKAVAPSADSQAAGPSRQQARRPSLYERLTSPEGLRSNANNQHYRPERAPSPGSRRRRSSRSRSPSPMLVDGRQEYWRPPLQGTCVNNNDFGDDVIWMTGDETYWERVSRGTWDTRNARSRSRSASPKRRGGSALLPRSPSRTSRAVGKRRASVSVRERTPPRGRSRTPTARARSSSPMGSPVHRLPPARSASTLQVPTGPPARSRSKSNTPFVPPQVAKKTEVKGRAPPRFVKATVTAMNGTASSSSSATPLAQAPAATQPAPDASKWKPLKEIVNVEGTSLPAKPVSTSTWVSAMAAGQTILPAAPSSLASKPGPISTTATSTLQPKASAGPKTLATVKEELAPKMTTAAKTKAGADAVKTSTTTATLRVTTTTTATAPAATGTTAATSEPGVRFKPLIQALQAFLAEGKFGPSRSVLAIRLMQFDKDAYGHAGLRNFKQYIEVAAQEGIVYEGIYQGVQWVALEDEWTEVKF</sequence>
<protein>
    <recommendedName>
        <fullName evidence="2">NYN domain-containing protein</fullName>
    </recommendedName>
</protein>
<dbReference type="HOGENOM" id="CLU_288714_0_0_1"/>
<feature type="region of interest" description="Disordered" evidence="1">
    <location>
        <begin position="527"/>
        <end position="568"/>
    </location>
</feature>
<dbReference type="CDD" id="cd10910">
    <property type="entry name" value="PIN_limkain_b1_N_like"/>
    <property type="match status" value="1"/>
</dbReference>
<feature type="domain" description="NYN" evidence="2">
    <location>
        <begin position="11"/>
        <end position="149"/>
    </location>
</feature>
<dbReference type="GO" id="GO:0004540">
    <property type="term" value="F:RNA nuclease activity"/>
    <property type="evidence" value="ECO:0007669"/>
    <property type="project" value="InterPro"/>
</dbReference>
<feature type="compositionally biased region" description="Basic and acidic residues" evidence="1">
    <location>
        <begin position="553"/>
        <end position="568"/>
    </location>
</feature>
<name>D8PWH8_SCHCM</name>
<feature type="region of interest" description="Disordered" evidence="1">
    <location>
        <begin position="417"/>
        <end position="484"/>
    </location>
</feature>
<dbReference type="GO" id="GO:1905762">
    <property type="term" value="F:CCR4-NOT complex binding"/>
    <property type="evidence" value="ECO:0007669"/>
    <property type="project" value="TreeGrafter"/>
</dbReference>
<dbReference type="EMBL" id="GL377303">
    <property type="protein sequence ID" value="EFJ01044.1"/>
    <property type="molecule type" value="Genomic_DNA"/>
</dbReference>
<feature type="region of interest" description="Disordered" evidence="1">
    <location>
        <begin position="206"/>
        <end position="230"/>
    </location>
</feature>
<gene>
    <name evidence="3" type="ORF">SCHCODRAFT_232516</name>
</gene>
<feature type="compositionally biased region" description="Low complexity" evidence="1">
    <location>
        <begin position="832"/>
        <end position="855"/>
    </location>
</feature>
<dbReference type="InterPro" id="IPR021139">
    <property type="entry name" value="NYN"/>
</dbReference>
<evidence type="ECO:0000256" key="1">
    <source>
        <dbReference type="SAM" id="MobiDB-lite"/>
    </source>
</evidence>
<dbReference type="VEuPathDB" id="FungiDB:SCHCODRAFT_02606557"/>
<feature type="region of interest" description="Disordered" evidence="1">
    <location>
        <begin position="703"/>
        <end position="856"/>
    </location>
</feature>
<feature type="compositionally biased region" description="Low complexity" evidence="1">
    <location>
        <begin position="756"/>
        <end position="767"/>
    </location>
</feature>
<keyword evidence="4" id="KW-1185">Reference proteome</keyword>